<evidence type="ECO:0000256" key="8">
    <source>
        <dbReference type="ARBA" id="ARBA00038311"/>
    </source>
</evidence>
<evidence type="ECO:0000256" key="1">
    <source>
        <dbReference type="ARBA" id="ARBA00004115"/>
    </source>
</evidence>
<feature type="compositionally biased region" description="Low complexity" evidence="9">
    <location>
        <begin position="231"/>
        <end position="247"/>
    </location>
</feature>
<evidence type="ECO:0008006" key="14">
    <source>
        <dbReference type="Google" id="ProtNLM"/>
    </source>
</evidence>
<proteinExistence type="inferred from homology"/>
<dbReference type="GO" id="GO:0005789">
    <property type="term" value="C:endoplasmic reticulum membrane"/>
    <property type="evidence" value="ECO:0007669"/>
    <property type="project" value="UniProtKB-SubCell"/>
</dbReference>
<keyword evidence="13" id="KW-1185">Reference proteome</keyword>
<keyword evidence="2 10" id="KW-0812">Transmembrane</keyword>
<comment type="function">
    <text evidence="7">Is probably involved in a pathway contributing to genomic integrity.</text>
</comment>
<evidence type="ECO:0000256" key="3">
    <source>
        <dbReference type="ARBA" id="ARBA00022729"/>
    </source>
</evidence>
<accession>A0A9Q5HSX0</accession>
<feature type="signal peptide" evidence="11">
    <location>
        <begin position="1"/>
        <end position="19"/>
    </location>
</feature>
<evidence type="ECO:0000256" key="11">
    <source>
        <dbReference type="SAM" id="SignalP"/>
    </source>
</evidence>
<dbReference type="OrthoDB" id="1926781at2759"/>
<reference evidence="12" key="1">
    <citation type="submission" date="2016-06" db="EMBL/GenBank/DDBJ databases">
        <title>Draft Genome sequence of the fungus Inonotus baumii.</title>
        <authorList>
            <person name="Zhu H."/>
            <person name="Lin W."/>
        </authorList>
    </citation>
    <scope>NUCLEOTIDE SEQUENCE</scope>
    <source>
        <strain evidence="12">821</strain>
    </source>
</reference>
<name>A0A9Q5HSX0_SANBA</name>
<keyword evidence="6 10" id="KW-0472">Membrane</keyword>
<comment type="subcellular location">
    <subcellularLocation>
        <location evidence="1">Endoplasmic reticulum membrane</location>
        <topology evidence="1">Single-pass type I membrane protein</topology>
    </subcellularLocation>
</comment>
<sequence length="256" mass="27966">MRFFTPWSALLFLVVSIVSQSDQPASTEPEISVIASFPENNPFGQIVNGERNRINLLIENQSEQNVTLISVAGSFHDPQTDSLIKNASTLPYGLRLVSGAKVQLPYQFHSEFKPGDIRLKIWLTHAVDDNIYRVTAYDSVVTVVEPDFSFFDYQVITTYLLTAAFLGGLGYLAYTTFVPKPRKSRKTAVSTVSKAGISSPVGSVTASGAGYEEEWIPEHHLKMRGGKKKAGAASSGDELSGGETSGTEGRKRKGRK</sequence>
<evidence type="ECO:0000256" key="5">
    <source>
        <dbReference type="ARBA" id="ARBA00022989"/>
    </source>
</evidence>
<dbReference type="AlphaFoldDB" id="A0A9Q5HSX0"/>
<organism evidence="12 13">
    <name type="scientific">Sanghuangporus baumii</name>
    <name type="common">Phellinus baumii</name>
    <dbReference type="NCBI Taxonomy" id="108892"/>
    <lineage>
        <taxon>Eukaryota</taxon>
        <taxon>Fungi</taxon>
        <taxon>Dikarya</taxon>
        <taxon>Basidiomycota</taxon>
        <taxon>Agaricomycotina</taxon>
        <taxon>Agaricomycetes</taxon>
        <taxon>Hymenochaetales</taxon>
        <taxon>Hymenochaetaceae</taxon>
        <taxon>Sanghuangporus</taxon>
    </lineage>
</organism>
<dbReference type="PANTHER" id="PTHR12924">
    <property type="entry name" value="TRANSLOCON-ASSOCIATED PROTEIN, ALPHA SUBUNIT"/>
    <property type="match status" value="1"/>
</dbReference>
<dbReference type="Proteomes" id="UP000757232">
    <property type="component" value="Unassembled WGS sequence"/>
</dbReference>
<dbReference type="Pfam" id="PF03896">
    <property type="entry name" value="TRAP_alpha"/>
    <property type="match status" value="1"/>
</dbReference>
<evidence type="ECO:0000313" key="13">
    <source>
        <dbReference type="Proteomes" id="UP000757232"/>
    </source>
</evidence>
<feature type="region of interest" description="Disordered" evidence="9">
    <location>
        <begin position="223"/>
        <end position="256"/>
    </location>
</feature>
<evidence type="ECO:0000256" key="6">
    <source>
        <dbReference type="ARBA" id="ARBA00023136"/>
    </source>
</evidence>
<evidence type="ECO:0000256" key="2">
    <source>
        <dbReference type="ARBA" id="ARBA00022692"/>
    </source>
</evidence>
<evidence type="ECO:0000313" key="12">
    <source>
        <dbReference type="EMBL" id="OCB85274.1"/>
    </source>
</evidence>
<evidence type="ECO:0000256" key="7">
    <source>
        <dbReference type="ARBA" id="ARBA00037565"/>
    </source>
</evidence>
<evidence type="ECO:0000256" key="4">
    <source>
        <dbReference type="ARBA" id="ARBA00022824"/>
    </source>
</evidence>
<keyword evidence="5 10" id="KW-1133">Transmembrane helix</keyword>
<evidence type="ECO:0000256" key="9">
    <source>
        <dbReference type="SAM" id="MobiDB-lite"/>
    </source>
</evidence>
<evidence type="ECO:0000256" key="10">
    <source>
        <dbReference type="SAM" id="Phobius"/>
    </source>
</evidence>
<dbReference type="InterPro" id="IPR005595">
    <property type="entry name" value="TRAP_alpha"/>
</dbReference>
<protein>
    <recommendedName>
        <fullName evidence="14">Translocon-associated protein subunit alpha</fullName>
    </recommendedName>
</protein>
<dbReference type="PANTHER" id="PTHR12924:SF0">
    <property type="entry name" value="TRANSLOCON-ASSOCIATED PROTEIN SUBUNIT ALPHA"/>
    <property type="match status" value="1"/>
</dbReference>
<comment type="caution">
    <text evidence="12">The sequence shown here is derived from an EMBL/GenBank/DDBJ whole genome shotgun (WGS) entry which is preliminary data.</text>
</comment>
<feature type="transmembrane region" description="Helical" evidence="10">
    <location>
        <begin position="156"/>
        <end position="177"/>
    </location>
</feature>
<keyword evidence="4" id="KW-0256">Endoplasmic reticulum</keyword>
<comment type="similarity">
    <text evidence="8">Belongs to the IRC22 family.</text>
</comment>
<keyword evidence="3 11" id="KW-0732">Signal</keyword>
<feature type="chain" id="PRO_5040162754" description="Translocon-associated protein subunit alpha" evidence="11">
    <location>
        <begin position="20"/>
        <end position="256"/>
    </location>
</feature>
<dbReference type="EMBL" id="LNZH02000210">
    <property type="protein sequence ID" value="OCB85274.1"/>
    <property type="molecule type" value="Genomic_DNA"/>
</dbReference>
<gene>
    <name evidence="12" type="ORF">A7U60_g7579</name>
</gene>